<protein>
    <submittedName>
        <fullName evidence="1">Uncharacterized protein</fullName>
    </submittedName>
</protein>
<evidence type="ECO:0000313" key="2">
    <source>
        <dbReference type="Proteomes" id="UP000499080"/>
    </source>
</evidence>
<dbReference type="Proteomes" id="UP000499080">
    <property type="component" value="Unassembled WGS sequence"/>
</dbReference>
<accession>A0A4Y2P512</accession>
<keyword evidence="2" id="KW-1185">Reference proteome</keyword>
<dbReference type="AlphaFoldDB" id="A0A4Y2P512"/>
<organism evidence="1 2">
    <name type="scientific">Araneus ventricosus</name>
    <name type="common">Orbweaver spider</name>
    <name type="synonym">Epeira ventricosa</name>
    <dbReference type="NCBI Taxonomy" id="182803"/>
    <lineage>
        <taxon>Eukaryota</taxon>
        <taxon>Metazoa</taxon>
        <taxon>Ecdysozoa</taxon>
        <taxon>Arthropoda</taxon>
        <taxon>Chelicerata</taxon>
        <taxon>Arachnida</taxon>
        <taxon>Araneae</taxon>
        <taxon>Araneomorphae</taxon>
        <taxon>Entelegynae</taxon>
        <taxon>Araneoidea</taxon>
        <taxon>Araneidae</taxon>
        <taxon>Araneus</taxon>
    </lineage>
</organism>
<gene>
    <name evidence="1" type="ORF">AVEN_146399_1</name>
</gene>
<reference evidence="1 2" key="1">
    <citation type="journal article" date="2019" name="Sci. Rep.">
        <title>Orb-weaving spider Araneus ventricosus genome elucidates the spidroin gene catalogue.</title>
        <authorList>
            <person name="Kono N."/>
            <person name="Nakamura H."/>
            <person name="Ohtoshi R."/>
            <person name="Moran D.A.P."/>
            <person name="Shinohara A."/>
            <person name="Yoshida Y."/>
            <person name="Fujiwara M."/>
            <person name="Mori M."/>
            <person name="Tomita M."/>
            <person name="Arakawa K."/>
        </authorList>
    </citation>
    <scope>NUCLEOTIDE SEQUENCE [LARGE SCALE GENOMIC DNA]</scope>
</reference>
<evidence type="ECO:0000313" key="1">
    <source>
        <dbReference type="EMBL" id="GBN46133.1"/>
    </source>
</evidence>
<name>A0A4Y2P512_ARAVE</name>
<proteinExistence type="predicted"/>
<dbReference type="EMBL" id="BGPR01010435">
    <property type="protein sequence ID" value="GBN46133.1"/>
    <property type="molecule type" value="Genomic_DNA"/>
</dbReference>
<comment type="caution">
    <text evidence="1">The sequence shown here is derived from an EMBL/GenBank/DDBJ whole genome shotgun (WGS) entry which is preliminary data.</text>
</comment>
<sequence>MSFTCIVKLIHASFTKMYKPVYKDMPIAEEHVSPCCNGCFVQVYRESRNSWAAKCRAFADRVEQVNAADPTSTRIFYNISTMPLPCNIVECLCY</sequence>